<dbReference type="EnsemblMetazoa" id="SSS_784s_mrna">
    <property type="protein sequence ID" value="KAF7493466.1"/>
    <property type="gene ID" value="SSS_784"/>
</dbReference>
<dbReference type="InterPro" id="IPR001356">
    <property type="entry name" value="HD"/>
</dbReference>
<dbReference type="InterPro" id="IPR017970">
    <property type="entry name" value="Homeobox_CS"/>
</dbReference>
<gene>
    <name evidence="11" type="primary">SSS_784g</name>
    <name evidence="11" type="ORF">SSS_784</name>
</gene>
<evidence type="ECO:0000313" key="12">
    <source>
        <dbReference type="EnsemblMetazoa" id="KAF7493466.1"/>
    </source>
</evidence>
<reference evidence="13" key="1">
    <citation type="journal article" date="2020" name="PLoS Negl. Trop. Dis.">
        <title>High-quality nuclear genome for Sarcoptes scabiei-A critical resource for a neglected parasite.</title>
        <authorList>
            <person name="Korhonen P.K."/>
            <person name="Gasser R.B."/>
            <person name="Ma G."/>
            <person name="Wang T."/>
            <person name="Stroehlein A.J."/>
            <person name="Young N.D."/>
            <person name="Ang C.S."/>
            <person name="Fernando D.D."/>
            <person name="Lu H.C."/>
            <person name="Taylor S."/>
            <person name="Reynolds S.L."/>
            <person name="Mofiz E."/>
            <person name="Najaraj S.H."/>
            <person name="Gowda H."/>
            <person name="Madugundu A."/>
            <person name="Renuse S."/>
            <person name="Holt D."/>
            <person name="Pandey A."/>
            <person name="Papenfuss A.T."/>
            <person name="Fischer K."/>
        </authorList>
    </citation>
    <scope>NUCLEOTIDE SEQUENCE [LARGE SCALE GENOMIC DNA]</scope>
</reference>
<evidence type="ECO:0000313" key="13">
    <source>
        <dbReference type="Proteomes" id="UP000070412"/>
    </source>
</evidence>
<feature type="region of interest" description="Disordered" evidence="9">
    <location>
        <begin position="638"/>
        <end position="666"/>
    </location>
</feature>
<reference evidence="11" key="2">
    <citation type="submission" date="2020-01" db="EMBL/GenBank/DDBJ databases">
        <authorList>
            <person name="Korhonen P.K.K."/>
            <person name="Guangxu M.G."/>
            <person name="Wang T.W."/>
            <person name="Stroehlein A.J.S."/>
            <person name="Young N.D."/>
            <person name="Ang C.-S.A."/>
            <person name="Fernando D.W.F."/>
            <person name="Lu H.L."/>
            <person name="Taylor S.T."/>
            <person name="Ehtesham M.E.M."/>
            <person name="Najaraj S.H.N."/>
            <person name="Harsha G.H.G."/>
            <person name="Madugundu A.M."/>
            <person name="Renuse S.R."/>
            <person name="Holt D.H."/>
            <person name="Pandey A.P."/>
            <person name="Papenfuss A.P."/>
            <person name="Gasser R.B.G."/>
            <person name="Fischer K.F."/>
        </authorList>
    </citation>
    <scope>NUCLEOTIDE SEQUENCE</scope>
    <source>
        <strain evidence="11">SSS_KF_BRIS2020</strain>
    </source>
</reference>
<dbReference type="CDD" id="cd00086">
    <property type="entry name" value="homeodomain"/>
    <property type="match status" value="1"/>
</dbReference>
<dbReference type="GO" id="GO:0045944">
    <property type="term" value="P:positive regulation of transcription by RNA polymerase II"/>
    <property type="evidence" value="ECO:0007669"/>
    <property type="project" value="InterPro"/>
</dbReference>
<dbReference type="PANTHER" id="PTHR46271:SF4">
    <property type="entry name" value="HOMEOBOX PROTEIN, PUTATIVE-RELATED"/>
    <property type="match status" value="1"/>
</dbReference>
<organism evidence="11">
    <name type="scientific">Sarcoptes scabiei</name>
    <name type="common">Itch mite</name>
    <name type="synonym">Acarus scabiei</name>
    <dbReference type="NCBI Taxonomy" id="52283"/>
    <lineage>
        <taxon>Eukaryota</taxon>
        <taxon>Metazoa</taxon>
        <taxon>Ecdysozoa</taxon>
        <taxon>Arthropoda</taxon>
        <taxon>Chelicerata</taxon>
        <taxon>Arachnida</taxon>
        <taxon>Acari</taxon>
        <taxon>Acariformes</taxon>
        <taxon>Sarcoptiformes</taxon>
        <taxon>Astigmata</taxon>
        <taxon>Psoroptidia</taxon>
        <taxon>Sarcoptoidea</taxon>
        <taxon>Sarcoptidae</taxon>
        <taxon>Sarcoptinae</taxon>
        <taxon>Sarcoptes</taxon>
    </lineage>
</organism>
<evidence type="ECO:0000256" key="9">
    <source>
        <dbReference type="SAM" id="MobiDB-lite"/>
    </source>
</evidence>
<feature type="domain" description="Homeobox" evidence="10">
    <location>
        <begin position="391"/>
        <end position="451"/>
    </location>
</feature>
<feature type="compositionally biased region" description="Low complexity" evidence="9">
    <location>
        <begin position="106"/>
        <end position="125"/>
    </location>
</feature>
<feature type="region of interest" description="Disordered" evidence="9">
    <location>
        <begin position="333"/>
        <end position="397"/>
    </location>
</feature>
<dbReference type="PANTHER" id="PTHR46271">
    <property type="entry name" value="HOMEOBOX PROTEIN, PUTATIVE-RELATED"/>
    <property type="match status" value="1"/>
</dbReference>
<dbReference type="Proteomes" id="UP000070412">
    <property type="component" value="Unassembled WGS sequence"/>
</dbReference>
<keyword evidence="5" id="KW-0804">Transcription</keyword>
<keyword evidence="13" id="KW-1185">Reference proteome</keyword>
<keyword evidence="6 7" id="KW-0539">Nucleus</keyword>
<proteinExistence type="predicted"/>
<evidence type="ECO:0000256" key="2">
    <source>
        <dbReference type="ARBA" id="ARBA00023015"/>
    </source>
</evidence>
<evidence type="ECO:0000256" key="6">
    <source>
        <dbReference type="ARBA" id="ARBA00023242"/>
    </source>
</evidence>
<feature type="region of interest" description="Disordered" evidence="9">
    <location>
        <begin position="97"/>
        <end position="125"/>
    </location>
</feature>
<dbReference type="InterPro" id="IPR043562">
    <property type="entry name" value="RAX/RAX2"/>
</dbReference>
<name>A0A834RBA3_SARSC</name>
<dbReference type="GO" id="GO:0005634">
    <property type="term" value="C:nucleus"/>
    <property type="evidence" value="ECO:0007669"/>
    <property type="project" value="UniProtKB-SubCell"/>
</dbReference>
<feature type="region of interest" description="Disordered" evidence="9">
    <location>
        <begin position="735"/>
        <end position="779"/>
    </location>
</feature>
<dbReference type="InterPro" id="IPR009057">
    <property type="entry name" value="Homeodomain-like_sf"/>
</dbReference>
<dbReference type="SMART" id="SM00389">
    <property type="entry name" value="HOX"/>
    <property type="match status" value="1"/>
</dbReference>
<evidence type="ECO:0000259" key="10">
    <source>
        <dbReference type="PROSITE" id="PS50071"/>
    </source>
</evidence>
<keyword evidence="3 7" id="KW-0238">DNA-binding</keyword>
<dbReference type="SUPFAM" id="SSF46689">
    <property type="entry name" value="Homeodomain-like"/>
    <property type="match status" value="1"/>
</dbReference>
<feature type="compositionally biased region" description="Acidic residues" evidence="9">
    <location>
        <begin position="750"/>
        <end position="761"/>
    </location>
</feature>
<dbReference type="PROSITE" id="PS50071">
    <property type="entry name" value="HOMEOBOX_2"/>
    <property type="match status" value="1"/>
</dbReference>
<dbReference type="Gene3D" id="1.10.10.60">
    <property type="entry name" value="Homeodomain-like"/>
    <property type="match status" value="1"/>
</dbReference>
<evidence type="ECO:0000256" key="7">
    <source>
        <dbReference type="PROSITE-ProRule" id="PRU00108"/>
    </source>
</evidence>
<evidence type="ECO:0000256" key="5">
    <source>
        <dbReference type="ARBA" id="ARBA00023163"/>
    </source>
</evidence>
<evidence type="ECO:0000313" key="11">
    <source>
        <dbReference type="EMBL" id="KAF7493466.1"/>
    </source>
</evidence>
<reference evidence="12" key="3">
    <citation type="submission" date="2022-06" db="UniProtKB">
        <authorList>
            <consortium name="EnsemblMetazoa"/>
        </authorList>
    </citation>
    <scope>IDENTIFICATION</scope>
</reference>
<keyword evidence="4 7" id="KW-0371">Homeobox</keyword>
<evidence type="ECO:0000256" key="8">
    <source>
        <dbReference type="RuleBase" id="RU000682"/>
    </source>
</evidence>
<feature type="compositionally biased region" description="Polar residues" evidence="9">
    <location>
        <begin position="638"/>
        <end position="660"/>
    </location>
</feature>
<dbReference type="EMBL" id="WVUK01000056">
    <property type="protein sequence ID" value="KAF7493466.1"/>
    <property type="molecule type" value="Genomic_DNA"/>
</dbReference>
<keyword evidence="2" id="KW-0805">Transcription regulation</keyword>
<feature type="compositionally biased region" description="Polar residues" evidence="9">
    <location>
        <begin position="762"/>
        <end position="776"/>
    </location>
</feature>
<feature type="DNA-binding region" description="Homeobox" evidence="7">
    <location>
        <begin position="393"/>
        <end position="452"/>
    </location>
</feature>
<dbReference type="Pfam" id="PF00046">
    <property type="entry name" value="Homeodomain"/>
    <property type="match status" value="1"/>
</dbReference>
<evidence type="ECO:0000256" key="1">
    <source>
        <dbReference type="ARBA" id="ARBA00004123"/>
    </source>
</evidence>
<sequence>MNFNNYCFDNSKISSKLFPMNPTEENSFRKDFRKLVLNSNLFLSHHHTHLYDHQANMLENRRANTSLNECDQNLAHNQIVNKYDRDSSKLYGLSESHSCPFTEPQSRSPISSSSSSSSSSASSSLSMNSNSIFSENFKKLTSFDQKLSSVLPRNNLSCVIPAIKTPPSSQQIKHTINDILGLKSHNQSNYYSWNPCRNLRNIFAQNNPQFNPTNSHHHLHDLSFQKSQYSSILNNCNLSSWILSAKPFDLDAMNHCGINPCDKNFDRSSSKSICLIKSDQENEINQKISNDSGDEIDIAGDESNALDQNHPNYHNRCNDYLDLRDSTSLEAINDDVEDDNDGAQINNDLEDGNLRTSSPIADVQDDSNSGDDGLTRLCSAETNEPDPSGKKKHRRNRTTFTTYQLHELERAFEKSHYPDVYSREELAMKVNLPEVRVQVWFQNRRAKWRRQEKLDDQSSFRGLDGKSYDINCAISSASSSSSQQRSNNANFIAVNSNAPTTSSSSESSKVSINSSAFSEDHSETLVGGSEQQSSTNPFSSNLFVPSFSSPIISTPISSINSWLSAASSMQAATNFNGGYHSTMPNTPSSSSSLTFSQTSTIFTPTTASASSSLTPFPIFNGTFLYGYSNYLPFHHNQHLQQQKTRNKYPSSIKSENSLTDKINDESKQVKKDIVDFEHSGQKSEPNSSKKAETAPLNLSKASFQLSNDEINGILFQTTINGAQLNKFERRSCKKSVPKAVNLSNDSAGNEIDDDAIGDADSFDQSKPSSPELSKQQFGGDLLSLSTKSTTLNISGPESSLAYAKNISSSLTPTTNLS</sequence>
<dbReference type="AlphaFoldDB" id="A0A834RBA3"/>
<protein>
    <submittedName>
        <fullName evidence="11">Retinal homeobox protein Rx1</fullName>
    </submittedName>
</protein>
<dbReference type="GO" id="GO:0000981">
    <property type="term" value="F:DNA-binding transcription factor activity, RNA polymerase II-specific"/>
    <property type="evidence" value="ECO:0007669"/>
    <property type="project" value="InterPro"/>
</dbReference>
<dbReference type="FunFam" id="1.10.10.60:FF:000071">
    <property type="entry name" value="Retinal homeobox gene 2"/>
    <property type="match status" value="1"/>
</dbReference>
<evidence type="ECO:0000256" key="3">
    <source>
        <dbReference type="ARBA" id="ARBA00023125"/>
    </source>
</evidence>
<dbReference type="OrthoDB" id="6159439at2759"/>
<dbReference type="GO" id="GO:0000978">
    <property type="term" value="F:RNA polymerase II cis-regulatory region sequence-specific DNA binding"/>
    <property type="evidence" value="ECO:0007669"/>
    <property type="project" value="TreeGrafter"/>
</dbReference>
<evidence type="ECO:0000256" key="4">
    <source>
        <dbReference type="ARBA" id="ARBA00023155"/>
    </source>
</evidence>
<comment type="subcellular location">
    <subcellularLocation>
        <location evidence="1 7 8">Nucleus</location>
    </subcellularLocation>
</comment>
<accession>A0A834RBA3</accession>
<dbReference type="PROSITE" id="PS00027">
    <property type="entry name" value="HOMEOBOX_1"/>
    <property type="match status" value="1"/>
</dbReference>